<evidence type="ECO:0000313" key="3">
    <source>
        <dbReference type="Proteomes" id="UP001055117"/>
    </source>
</evidence>
<evidence type="ECO:0000313" key="2">
    <source>
        <dbReference type="EMBL" id="GJD42457.1"/>
    </source>
</evidence>
<name>A0ABQ4QC30_9HYPH</name>
<accession>A0ABQ4QC30</accession>
<sequence length="173" mass="18121">MARRRIAGLLALSAFAASALAVAARAGDFPSLRGERFADVRVDVRPLLALGAGAQAEALRADLTAALRSRFASRLGGRGPSLVVLVRGFSLRPYAGGGTNGRSGFGGGSQNDYLDGEALLVARDGAVLGRHPQLTATPSSFGGAWYDPQSERRRVTAIADIYADWLVRNLPAD</sequence>
<dbReference type="RefSeq" id="WP_147764433.1">
    <property type="nucleotide sequence ID" value="NZ_BPQG01000004.1"/>
</dbReference>
<gene>
    <name evidence="2" type="ORF">AFCDBAGC_0293</name>
</gene>
<proteinExistence type="predicted"/>
<reference evidence="2 3" key="1">
    <citation type="journal article" date="2021" name="Front. Microbiol.">
        <title>Comprehensive Comparative Genomics and Phenotyping of Methylobacterium Species.</title>
        <authorList>
            <person name="Alessa O."/>
            <person name="Ogura Y."/>
            <person name="Fujitani Y."/>
            <person name="Takami H."/>
            <person name="Hayashi T."/>
            <person name="Sahin N."/>
            <person name="Tani A."/>
        </authorList>
    </citation>
    <scope>NUCLEOTIDE SEQUENCE [LARGE SCALE GENOMIC DNA]</scope>
    <source>
        <strain evidence="2 3">DSM 23679</strain>
    </source>
</reference>
<keyword evidence="3" id="KW-1185">Reference proteome</keyword>
<feature type="chain" id="PRO_5046024009" description="DUF4136 domain-containing protein" evidence="1">
    <location>
        <begin position="24"/>
        <end position="173"/>
    </location>
</feature>
<keyword evidence="1" id="KW-0732">Signal</keyword>
<protein>
    <recommendedName>
        <fullName evidence="4">DUF4136 domain-containing protein</fullName>
    </recommendedName>
</protein>
<feature type="signal peptide" evidence="1">
    <location>
        <begin position="1"/>
        <end position="23"/>
    </location>
</feature>
<organism evidence="2 3">
    <name type="scientific">Methylobacterium cerastii</name>
    <dbReference type="NCBI Taxonomy" id="932741"/>
    <lineage>
        <taxon>Bacteria</taxon>
        <taxon>Pseudomonadati</taxon>
        <taxon>Pseudomonadota</taxon>
        <taxon>Alphaproteobacteria</taxon>
        <taxon>Hyphomicrobiales</taxon>
        <taxon>Methylobacteriaceae</taxon>
        <taxon>Methylobacterium</taxon>
    </lineage>
</organism>
<comment type="caution">
    <text evidence="2">The sequence shown here is derived from an EMBL/GenBank/DDBJ whole genome shotgun (WGS) entry which is preliminary data.</text>
</comment>
<evidence type="ECO:0000256" key="1">
    <source>
        <dbReference type="SAM" id="SignalP"/>
    </source>
</evidence>
<dbReference type="Proteomes" id="UP001055117">
    <property type="component" value="Unassembled WGS sequence"/>
</dbReference>
<evidence type="ECO:0008006" key="4">
    <source>
        <dbReference type="Google" id="ProtNLM"/>
    </source>
</evidence>
<dbReference type="EMBL" id="BPQG01000004">
    <property type="protein sequence ID" value="GJD42457.1"/>
    <property type="molecule type" value="Genomic_DNA"/>
</dbReference>